<evidence type="ECO:0008006" key="4">
    <source>
        <dbReference type="Google" id="ProtNLM"/>
    </source>
</evidence>
<keyword evidence="3" id="KW-1185">Reference proteome</keyword>
<proteinExistence type="predicted"/>
<dbReference type="Proteomes" id="UP001241605">
    <property type="component" value="Chromosome"/>
</dbReference>
<feature type="chain" id="PRO_5046016087" description="DUF2946 domain-containing protein" evidence="1">
    <location>
        <begin position="28"/>
        <end position="117"/>
    </location>
</feature>
<keyword evidence="1" id="KW-0732">Signal</keyword>
<accession>A0ABY8QI44</accession>
<organism evidence="2 3">
    <name type="scientific">Tropicibacter oceani</name>
    <dbReference type="NCBI Taxonomy" id="3058420"/>
    <lineage>
        <taxon>Bacteria</taxon>
        <taxon>Pseudomonadati</taxon>
        <taxon>Pseudomonadota</taxon>
        <taxon>Alphaproteobacteria</taxon>
        <taxon>Rhodobacterales</taxon>
        <taxon>Roseobacteraceae</taxon>
        <taxon>Tropicibacter</taxon>
    </lineage>
</organism>
<reference evidence="2 3" key="1">
    <citation type="submission" date="2023-05" db="EMBL/GenBank/DDBJ databases">
        <title>YMD87, complete Genome.</title>
        <authorList>
            <person name="Zhang J."/>
            <person name="Xu X."/>
        </authorList>
    </citation>
    <scope>NUCLEOTIDE SEQUENCE [LARGE SCALE GENOMIC DNA]</scope>
    <source>
        <strain evidence="2 3">YMD87</strain>
    </source>
</reference>
<evidence type="ECO:0000313" key="3">
    <source>
        <dbReference type="Proteomes" id="UP001241605"/>
    </source>
</evidence>
<dbReference type="RefSeq" id="WP_282300306.1">
    <property type="nucleotide sequence ID" value="NZ_CP124616.1"/>
</dbReference>
<evidence type="ECO:0000313" key="2">
    <source>
        <dbReference type="EMBL" id="WGW03676.1"/>
    </source>
</evidence>
<dbReference type="EMBL" id="CP124616">
    <property type="protein sequence ID" value="WGW03676.1"/>
    <property type="molecule type" value="Genomic_DNA"/>
</dbReference>
<name>A0ABY8QI44_9RHOB</name>
<protein>
    <recommendedName>
        <fullName evidence="4">DUF2946 domain-containing protein</fullName>
    </recommendedName>
</protein>
<feature type="signal peptide" evidence="1">
    <location>
        <begin position="1"/>
        <end position="27"/>
    </location>
</feature>
<evidence type="ECO:0000256" key="1">
    <source>
        <dbReference type="SAM" id="SignalP"/>
    </source>
</evidence>
<gene>
    <name evidence="2" type="ORF">QF118_17425</name>
</gene>
<sequence length="117" mass="11898">MINASRRWVGLALAVLMALTSVQVAVARGASPAVGTMVICLGQTVVTVAVDSDGQPTKGTTHLCPDVALSLFVAEGGGFVPASPVPSWVRLPRDIAAFRGVGRDAPTALARGPPLPV</sequence>